<dbReference type="EMBL" id="JAVDSG010000001">
    <property type="protein sequence ID" value="MDR6593231.1"/>
    <property type="molecule type" value="Genomic_DNA"/>
</dbReference>
<keyword evidence="1" id="KW-0175">Coiled coil</keyword>
<name>A0ABU1PRL2_9PSEU</name>
<proteinExistence type="predicted"/>
<feature type="region of interest" description="Disordered" evidence="2">
    <location>
        <begin position="162"/>
        <end position="182"/>
    </location>
</feature>
<sequence length="631" mass="66558">MDGWLWALLIRFGPFRRGVERAVSLAVAEKSRVDREIFEERWRRLLRECDERLDGPRRRVDELEAVVAGLRADNADAHRRAAESQAALAELERRSAEQAAAEAAQDDATTSDLFRCTACGSSWLLSTHPDRTSRVRHLCGPDGCASCGEDTLTRLWRAKTAPVAPGNEPARPSAPPSEWPSRRLPPDNVVAFVARLAGVDAVAVHAVADRNAGSASGRSCPAFAAMADGLTRVRAPAAGDIAWCATDLTGPPEPLARAVFAVAAQAPLPLAQALRVIGVLACAGEEGLPSCRCAHDLAKPEQSHEVLVERLLLMVLQEVLAATEPEPHVATRLSESDEADDGTTSDLFCCVDCVSLWLLSGRPDGALEVRGIGSGCASCGDVTADRLREVTETSPCTGASAPSVRRAPPAALDLPDDRERRLEIGAKLGGDVFTLGVEQGVPTAIGREIGTNVSCCLGGAPRCGTLCEIANGLAFAPESVRKGIAWCATGIVGLPESVAHLIGEVVGRLMLDAVPLTLLAQGVRLIGVVSCALDNRLGECQAAREMLGKDLVGPMVTWKLTEALDVATGVPEPARVGLLDFLRNAPLPTDLSPPADPPTPEIDKPDPPTPDIDEPDPPPPGRSPWNGPGGL</sequence>
<evidence type="ECO:0000256" key="1">
    <source>
        <dbReference type="SAM" id="Coils"/>
    </source>
</evidence>
<gene>
    <name evidence="3" type="ORF">J2S66_001615</name>
</gene>
<dbReference type="Proteomes" id="UP001268819">
    <property type="component" value="Unassembled WGS sequence"/>
</dbReference>
<feature type="coiled-coil region" evidence="1">
    <location>
        <begin position="60"/>
        <end position="106"/>
    </location>
</feature>
<comment type="caution">
    <text evidence="3">The sequence shown here is derived from an EMBL/GenBank/DDBJ whole genome shotgun (WGS) entry which is preliminary data.</text>
</comment>
<reference evidence="3 4" key="1">
    <citation type="submission" date="2023-07" db="EMBL/GenBank/DDBJ databases">
        <title>Sequencing the genomes of 1000 actinobacteria strains.</title>
        <authorList>
            <person name="Klenk H.-P."/>
        </authorList>
    </citation>
    <scope>NUCLEOTIDE SEQUENCE [LARGE SCALE GENOMIC DNA]</scope>
    <source>
        <strain evidence="3 4">DSM 43749</strain>
    </source>
</reference>
<feature type="region of interest" description="Disordered" evidence="2">
    <location>
        <begin position="587"/>
        <end position="631"/>
    </location>
</feature>
<organism evidence="3 4">
    <name type="scientific">Saccharothrix longispora</name>
    <dbReference type="NCBI Taxonomy" id="33920"/>
    <lineage>
        <taxon>Bacteria</taxon>
        <taxon>Bacillati</taxon>
        <taxon>Actinomycetota</taxon>
        <taxon>Actinomycetes</taxon>
        <taxon>Pseudonocardiales</taxon>
        <taxon>Pseudonocardiaceae</taxon>
        <taxon>Saccharothrix</taxon>
    </lineage>
</organism>
<protein>
    <submittedName>
        <fullName evidence="3">Uncharacterized protein</fullName>
    </submittedName>
</protein>
<evidence type="ECO:0000313" key="3">
    <source>
        <dbReference type="EMBL" id="MDR6593231.1"/>
    </source>
</evidence>
<evidence type="ECO:0000256" key="2">
    <source>
        <dbReference type="SAM" id="MobiDB-lite"/>
    </source>
</evidence>
<keyword evidence="4" id="KW-1185">Reference proteome</keyword>
<evidence type="ECO:0000313" key="4">
    <source>
        <dbReference type="Proteomes" id="UP001268819"/>
    </source>
</evidence>
<dbReference type="RefSeq" id="WP_310305737.1">
    <property type="nucleotide sequence ID" value="NZ_BAAAXB010000001.1"/>
</dbReference>
<accession>A0ABU1PRL2</accession>